<name>A0A367IN28_RHIST</name>
<dbReference type="PANTHER" id="PTHR13206">
    <property type="entry name" value="UBIQUITIN LIGASE PROTEIN PHF9 FANCONI ANEMIA GROUP L PROTEIN"/>
    <property type="match status" value="1"/>
</dbReference>
<feature type="domain" description="FANCL UBC-like" evidence="4">
    <location>
        <begin position="183"/>
        <end position="273"/>
    </location>
</feature>
<evidence type="ECO:0000259" key="4">
    <source>
        <dbReference type="Pfam" id="PF18891"/>
    </source>
</evidence>
<organism evidence="5 6">
    <name type="scientific">Rhizopus stolonifer</name>
    <name type="common">Rhizopus nigricans</name>
    <dbReference type="NCBI Taxonomy" id="4846"/>
    <lineage>
        <taxon>Eukaryota</taxon>
        <taxon>Fungi</taxon>
        <taxon>Fungi incertae sedis</taxon>
        <taxon>Mucoromycota</taxon>
        <taxon>Mucoromycotina</taxon>
        <taxon>Mucoromycetes</taxon>
        <taxon>Mucorales</taxon>
        <taxon>Mucorineae</taxon>
        <taxon>Rhizopodaceae</taxon>
        <taxon>Rhizopus</taxon>
    </lineage>
</organism>
<dbReference type="Proteomes" id="UP000253551">
    <property type="component" value="Unassembled WGS sequence"/>
</dbReference>
<dbReference type="CDD" id="cd23831">
    <property type="entry name" value="DRWD-N_FANCL"/>
    <property type="match status" value="1"/>
</dbReference>
<evidence type="ECO:0000313" key="5">
    <source>
        <dbReference type="EMBL" id="RCH79036.1"/>
    </source>
</evidence>
<dbReference type="Pfam" id="PF11793">
    <property type="entry name" value="FANCL_C"/>
    <property type="match status" value="1"/>
</dbReference>
<dbReference type="Pfam" id="PF18890">
    <property type="entry name" value="FANCL_d2"/>
    <property type="match status" value="1"/>
</dbReference>
<evidence type="ECO:0008006" key="7">
    <source>
        <dbReference type="Google" id="ProtNLM"/>
    </source>
</evidence>
<dbReference type="InterPro" id="IPR026850">
    <property type="entry name" value="FANCL_C"/>
</dbReference>
<dbReference type="OrthoDB" id="10263265at2759"/>
<dbReference type="InterPro" id="IPR013083">
    <property type="entry name" value="Znf_RING/FYVE/PHD"/>
</dbReference>
<dbReference type="GO" id="GO:0043240">
    <property type="term" value="C:Fanconi anaemia nuclear complex"/>
    <property type="evidence" value="ECO:0007669"/>
    <property type="project" value="InterPro"/>
</dbReference>
<keyword evidence="6" id="KW-1185">Reference proteome</keyword>
<evidence type="ECO:0000259" key="2">
    <source>
        <dbReference type="Pfam" id="PF11793"/>
    </source>
</evidence>
<dbReference type="InterPro" id="IPR026848">
    <property type="entry name" value="Fancl"/>
</dbReference>
<dbReference type="AlphaFoldDB" id="A0A367IN28"/>
<evidence type="ECO:0000313" key="6">
    <source>
        <dbReference type="Proteomes" id="UP000253551"/>
    </source>
</evidence>
<evidence type="ECO:0000259" key="3">
    <source>
        <dbReference type="Pfam" id="PF18890"/>
    </source>
</evidence>
<dbReference type="Gene3D" id="3.10.110.10">
    <property type="entry name" value="Ubiquitin Conjugating Enzyme"/>
    <property type="match status" value="1"/>
</dbReference>
<dbReference type="InterPro" id="IPR016135">
    <property type="entry name" value="UBQ-conjugating_enzyme/RWD"/>
</dbReference>
<dbReference type="Pfam" id="PF09765">
    <property type="entry name" value="FANCL_d1"/>
    <property type="match status" value="1"/>
</dbReference>
<accession>A0A367IN28</accession>
<gene>
    <name evidence="5" type="ORF">CU098_001073</name>
</gene>
<proteinExistence type="predicted"/>
<dbReference type="InterPro" id="IPR043003">
    <property type="entry name" value="FANCL_d3_sf"/>
</dbReference>
<dbReference type="InterPro" id="IPR044037">
    <property type="entry name" value="FANCL_d3"/>
</dbReference>
<dbReference type="Pfam" id="PF18891">
    <property type="entry name" value="FANCL_d3"/>
    <property type="match status" value="1"/>
</dbReference>
<evidence type="ECO:0000259" key="1">
    <source>
        <dbReference type="Pfam" id="PF09765"/>
    </source>
</evidence>
<dbReference type="InterPro" id="IPR043898">
    <property type="entry name" value="FANCL_d2"/>
</dbReference>
<dbReference type="Gene3D" id="3.10.110.20">
    <property type="entry name" value="RWD domain-like"/>
    <property type="match status" value="1"/>
</dbReference>
<dbReference type="STRING" id="4846.A0A367IN28"/>
<sequence>MNSIPFPLIVPIDEHVYQGYLSIHQNEYQIQVQLGPKGYLYGDKKLESLIQPHQDIIKTKLEQATSIMSFLTELKEIIEPSLQTNHGVFRYVHDRSTFIFNELVKIGFDRVHHIDQDMTKVTFSTIDAALRTHLITFSLPAQYPLVPPRLTGYHLPVSMDITSCSHLQDMLNQHQSLINQYQPLFDCMDDLDQHMRILEPDHPTRTDCWRRIALGHHCSLEIELNPDMPRQNKPKVRFFGNANRVHELKQLWHAKTWHQDQPIHTNLLDLCQVTGDQSESSVNDVECGICYAYKLNGTDTPDIICALCNRGFHDECLYQVSVEMTS</sequence>
<dbReference type="Gene3D" id="3.30.40.10">
    <property type="entry name" value="Zinc/RING finger domain, C3HC4 (zinc finger)"/>
    <property type="match status" value="1"/>
</dbReference>
<reference evidence="5 6" key="1">
    <citation type="journal article" date="2018" name="G3 (Bethesda)">
        <title>Phylogenetic and Phylogenomic Definition of Rhizopus Species.</title>
        <authorList>
            <person name="Gryganskyi A.P."/>
            <person name="Golan J."/>
            <person name="Dolatabadi S."/>
            <person name="Mondo S."/>
            <person name="Robb S."/>
            <person name="Idnurm A."/>
            <person name="Muszewska A."/>
            <person name="Steczkiewicz K."/>
            <person name="Masonjones S."/>
            <person name="Liao H.L."/>
            <person name="Gajdeczka M.T."/>
            <person name="Anike F."/>
            <person name="Vuek A."/>
            <person name="Anishchenko I.M."/>
            <person name="Voigt K."/>
            <person name="de Hoog G.S."/>
            <person name="Smith M.E."/>
            <person name="Heitman J."/>
            <person name="Vilgalys R."/>
            <person name="Stajich J.E."/>
        </authorList>
    </citation>
    <scope>NUCLEOTIDE SEQUENCE [LARGE SCALE GENOMIC DNA]</scope>
    <source>
        <strain evidence="5 6">LSU 92-RS-03</strain>
    </source>
</reference>
<dbReference type="InterPro" id="IPR019162">
    <property type="entry name" value="FancL_WD-rpt_cont_dom"/>
</dbReference>
<feature type="domain" description="Fanconi anemia complex subunit FancL WD-repeat containing" evidence="1">
    <location>
        <begin position="6"/>
        <end position="79"/>
    </location>
</feature>
<dbReference type="PANTHER" id="PTHR13206:SF0">
    <property type="entry name" value="E3 UBIQUITIN-PROTEIN LIGASE FANCL"/>
    <property type="match status" value="1"/>
</dbReference>
<dbReference type="EMBL" id="PJQM01006824">
    <property type="protein sequence ID" value="RCH79036.1"/>
    <property type="molecule type" value="Genomic_DNA"/>
</dbReference>
<feature type="domain" description="FANCL UBC-like" evidence="3">
    <location>
        <begin position="99"/>
        <end position="181"/>
    </location>
</feature>
<dbReference type="GO" id="GO:0006513">
    <property type="term" value="P:protein monoubiquitination"/>
    <property type="evidence" value="ECO:0007669"/>
    <property type="project" value="TreeGrafter"/>
</dbReference>
<dbReference type="CDD" id="cd23832">
    <property type="entry name" value="DRWD-C_FANCL"/>
    <property type="match status" value="1"/>
</dbReference>
<dbReference type="CDD" id="cd23786">
    <property type="entry name" value="ELF_FANCL"/>
    <property type="match status" value="1"/>
</dbReference>
<feature type="domain" description="FANCL C-terminal" evidence="2">
    <location>
        <begin position="284"/>
        <end position="319"/>
    </location>
</feature>
<dbReference type="SMART" id="SM01197">
    <property type="entry name" value="FANCL_C"/>
    <property type="match status" value="1"/>
</dbReference>
<dbReference type="GO" id="GO:0061630">
    <property type="term" value="F:ubiquitin protein ligase activity"/>
    <property type="evidence" value="ECO:0007669"/>
    <property type="project" value="TreeGrafter"/>
</dbReference>
<protein>
    <recommendedName>
        <fullName evidence="7">FANCL UBC-like domain-containing protein</fullName>
    </recommendedName>
</protein>
<dbReference type="GO" id="GO:0036297">
    <property type="term" value="P:interstrand cross-link repair"/>
    <property type="evidence" value="ECO:0007669"/>
    <property type="project" value="InterPro"/>
</dbReference>
<feature type="non-terminal residue" evidence="5">
    <location>
        <position position="326"/>
    </location>
</feature>
<comment type="caution">
    <text evidence="5">The sequence shown here is derived from an EMBL/GenBank/DDBJ whole genome shotgun (WGS) entry which is preliminary data.</text>
</comment>